<name>A0A0B5J7Q3_9VIRU</name>
<evidence type="ECO:0000313" key="3">
    <source>
        <dbReference type="Proteomes" id="UP000202511"/>
    </source>
</evidence>
<evidence type="ECO:0000313" key="2">
    <source>
        <dbReference type="EMBL" id="AJF96781.1"/>
    </source>
</evidence>
<feature type="region of interest" description="Disordered" evidence="1">
    <location>
        <begin position="260"/>
        <end position="285"/>
    </location>
</feature>
<proteinExistence type="predicted"/>
<dbReference type="EMBL" id="KP136319">
    <property type="protein sequence ID" value="AJF96781.1"/>
    <property type="molecule type" value="Genomic_DNA"/>
</dbReference>
<dbReference type="KEGG" id="vg:23461698"/>
<feature type="compositionally biased region" description="Basic and acidic residues" evidence="1">
    <location>
        <begin position="523"/>
        <end position="537"/>
    </location>
</feature>
<accession>A0A0B5J7Q3</accession>
<dbReference type="RefSeq" id="YP_009119016.1">
    <property type="nucleotide sequence ID" value="NC_026440.1"/>
</dbReference>
<feature type="region of interest" description="Disordered" evidence="1">
    <location>
        <begin position="390"/>
        <end position="539"/>
    </location>
</feature>
<evidence type="ECO:0000256" key="1">
    <source>
        <dbReference type="SAM" id="MobiDB-lite"/>
    </source>
</evidence>
<dbReference type="Proteomes" id="UP000202511">
    <property type="component" value="Segment"/>
</dbReference>
<protein>
    <submittedName>
        <fullName evidence="2">Uncharacterized protein</fullName>
    </submittedName>
</protein>
<feature type="compositionally biased region" description="Low complexity" evidence="1">
    <location>
        <begin position="267"/>
        <end position="276"/>
    </location>
</feature>
<feature type="region of interest" description="Disordered" evidence="1">
    <location>
        <begin position="555"/>
        <end position="575"/>
    </location>
</feature>
<reference evidence="2 3" key="1">
    <citation type="journal article" date="2015" name="Parasitol. Res.">
        <title>Viruses in close associations with free-living amoebae.</title>
        <authorList>
            <person name="Scheid P."/>
        </authorList>
    </citation>
    <scope>NUCLEOTIDE SEQUENCE [LARGE SCALE GENOMIC DNA]</scope>
    <source>
        <strain evidence="2">KlaHel</strain>
    </source>
</reference>
<sequence>MSETVGRRQRRARAESRSGCLRQLIVGELRSYSPAYESMAMLDTVATALIAGATNSGRAYTGAKVLSLTALDHASYPAESGLCTMLCVVLWCGPPVVSWVATDLDLDAARAPGAHKIAEGALPESLALEFHRAGLLRAPSLCFEPSRPMLPPTRFVLAAIRPALQACVDVAWDGSVSRRCPRTPGACVACDRVWRTALHLVEPPTSLSSSATRTATASARPIVRALASVIAQAPTPSCLPRTSFAATSLASPTQALCKSPVVPPAPDAQQQRQGPPLSDQRAKRQRRDPAECVLVATEHPLPTRPTQATAPASVAVVAAAPVVHPRCACATCGAASRFCVGKIVRVECTAGCRTPFHRTCWRAMAVVPDETRACETPDCWGLWARVTSARRASDGSESAPYIEWSRPQRRPAASVAAATTKDGAKSTTTRRRMGRAGASAMGPPAPTPPAKGEDQTRTPYKQKAADTDHNDNNTPDGDQEDGNENTYVGRVRRRRPRQQLRGPPHKRIDPLKVVARPATATADTDRSDERAVAEQHATRLKRQQTDAWCAMPLRRRRRPSRSTVPAANGPAAPVRPRRRLCRRRHQPLTMLSHKATHPLEDRETSMACGQPFSSGTTCRSRCCPRLRRRHRLLAGCGRCRRCCATTSPVLRPCGRACAHQCRLPRRPDIAGRTLEKKAAGSPVTTTHYLFLFIPNTCLFFSNFY</sequence>
<organism evidence="2 3">
    <name type="scientific">Pandoravirus inopinatum</name>
    <dbReference type="NCBI Taxonomy" id="1605721"/>
    <lineage>
        <taxon>Viruses</taxon>
        <taxon>Pandoravirus</taxon>
    </lineage>
</organism>
<dbReference type="GeneID" id="23461698"/>
<feature type="compositionally biased region" description="Low complexity" evidence="1">
    <location>
        <begin position="561"/>
        <end position="574"/>
    </location>
</feature>